<evidence type="ECO:0000313" key="2">
    <source>
        <dbReference type="Proteomes" id="UP001595979"/>
    </source>
</evidence>
<dbReference type="EMBL" id="JBHSOH010000020">
    <property type="protein sequence ID" value="MFC5849472.1"/>
    <property type="molecule type" value="Genomic_DNA"/>
</dbReference>
<dbReference type="Proteomes" id="UP001595979">
    <property type="component" value="Unassembled WGS sequence"/>
</dbReference>
<keyword evidence="2" id="KW-1185">Reference proteome</keyword>
<gene>
    <name evidence="1" type="ORF">ACFPQ6_14255</name>
</gene>
<name>A0ABW1DL64_9DEIO</name>
<protein>
    <submittedName>
        <fullName evidence="1">Uncharacterized protein</fullName>
    </submittedName>
</protein>
<organism evidence="1 2">
    <name type="scientific">Deinococcus petrolearius</name>
    <dbReference type="NCBI Taxonomy" id="1751295"/>
    <lineage>
        <taxon>Bacteria</taxon>
        <taxon>Thermotogati</taxon>
        <taxon>Deinococcota</taxon>
        <taxon>Deinococci</taxon>
        <taxon>Deinococcales</taxon>
        <taxon>Deinococcaceae</taxon>
        <taxon>Deinococcus</taxon>
    </lineage>
</organism>
<accession>A0ABW1DL64</accession>
<sequence>MPPLPGRAPENLAHVHFPFAYELARVLVTEDNAPEWIQGLRDGSVVVPEHREVPSTYREHRRLLVTDLLMSVRQSPTPTWEVVRQLATCPVTELHHFLADLSAPFDGWTGDLDGLPPPAILGRVQREMQALFLDQAPAISA</sequence>
<dbReference type="RefSeq" id="WP_380050648.1">
    <property type="nucleotide sequence ID" value="NZ_JBHSOH010000020.1"/>
</dbReference>
<evidence type="ECO:0000313" key="1">
    <source>
        <dbReference type="EMBL" id="MFC5849472.1"/>
    </source>
</evidence>
<reference evidence="2" key="1">
    <citation type="journal article" date="2019" name="Int. J. Syst. Evol. Microbiol.">
        <title>The Global Catalogue of Microorganisms (GCM) 10K type strain sequencing project: providing services to taxonomists for standard genome sequencing and annotation.</title>
        <authorList>
            <consortium name="The Broad Institute Genomics Platform"/>
            <consortium name="The Broad Institute Genome Sequencing Center for Infectious Disease"/>
            <person name="Wu L."/>
            <person name="Ma J."/>
        </authorList>
    </citation>
    <scope>NUCLEOTIDE SEQUENCE [LARGE SCALE GENOMIC DNA]</scope>
    <source>
        <strain evidence="2">CGMCC 1.15053</strain>
    </source>
</reference>
<comment type="caution">
    <text evidence="1">The sequence shown here is derived from an EMBL/GenBank/DDBJ whole genome shotgun (WGS) entry which is preliminary data.</text>
</comment>
<proteinExistence type="predicted"/>